<dbReference type="InterPro" id="IPR000120">
    <property type="entry name" value="Amidase"/>
</dbReference>
<dbReference type="SUPFAM" id="SSF75304">
    <property type="entry name" value="Amidase signature (AS) enzymes"/>
    <property type="match status" value="1"/>
</dbReference>
<dbReference type="Proteomes" id="UP000324241">
    <property type="component" value="Unassembled WGS sequence"/>
</dbReference>
<evidence type="ECO:0000313" key="5">
    <source>
        <dbReference type="EMBL" id="THC98283.1"/>
    </source>
</evidence>
<organism evidence="5 6">
    <name type="scientific">Aspergillus tanneri</name>
    <dbReference type="NCBI Taxonomy" id="1220188"/>
    <lineage>
        <taxon>Eukaryota</taxon>
        <taxon>Fungi</taxon>
        <taxon>Dikarya</taxon>
        <taxon>Ascomycota</taxon>
        <taxon>Pezizomycotina</taxon>
        <taxon>Eurotiomycetes</taxon>
        <taxon>Eurotiomycetidae</taxon>
        <taxon>Eurotiales</taxon>
        <taxon>Aspergillaceae</taxon>
        <taxon>Aspergillus</taxon>
        <taxon>Aspergillus subgen. Circumdati</taxon>
    </lineage>
</organism>
<sequence>MGANNDKPQFFHYPEVRQGPSVPYQNEDQLIPVLRGTPLAIGASLIHSVGFIQSYFWRNAGFDVVRQVPHLQQYSARYDPTVIPIVDSKSSSPAELPVPRERRKGPTGYYTSADYHTLYKSGELTPIAVAEALLPLIRRDAKPPGRHSIAFLETQVDRVRAAAEASTKRYKDGTPLGPLDGVPVAIKDEVHIEGYRRTLGTTLDFKDGYDGTSWCVRKWEEAGAIIIGKTTMHELGLDTNNNNPNYGTPRNPNNRNYYCGGSSGGSGYAVSAGLVPIALGADGGGSIRIPSSFCGVWGLKTSHGRISASPTVSLASTVGVLGPIAASIDDLALAYRVMGAPPPADEDPMSAMFPSPLAGVSSSEPHRPRNNKTIGVVREWIDRAEPAVRTVFDRAIEFYRQQRQYTVIDIDIPYLPEGQRAHVLTIMSEIASGVSPHQIRHLTAPNKVLVSVGMWQITGQDFLAAQRLRSLLMCHLAHLFQTHPGLLILTPTTPIPGWKIGGDADLSRGLSDGKSSVRNMEYVWLANFTGCPAISCPAGYAQDGNRVPIGVMAMGEWGTEEDLIAFARDGEAILDLPENQPSVANQSEQSSGLNVPQGEDSRWEDVIAKAMP</sequence>
<dbReference type="RefSeq" id="XP_033430951.1">
    <property type="nucleotide sequence ID" value="XM_033565194.1"/>
</dbReference>
<dbReference type="STRING" id="1220188.A0A4S3JR84"/>
<dbReference type="Pfam" id="PF01425">
    <property type="entry name" value="Amidase"/>
    <property type="match status" value="1"/>
</dbReference>
<protein>
    <recommendedName>
        <fullName evidence="3">Amidase domain-containing protein</fullName>
    </recommendedName>
</protein>
<dbReference type="Proteomes" id="UP000308092">
    <property type="component" value="Unassembled WGS sequence"/>
</dbReference>
<dbReference type="EMBL" id="SOSA01000048">
    <property type="protein sequence ID" value="THC98283.1"/>
    <property type="molecule type" value="Genomic_DNA"/>
</dbReference>
<evidence type="ECO:0000313" key="7">
    <source>
        <dbReference type="Proteomes" id="UP000324241"/>
    </source>
</evidence>
<feature type="region of interest" description="Disordered" evidence="2">
    <location>
        <begin position="577"/>
        <end position="612"/>
    </location>
</feature>
<evidence type="ECO:0000313" key="4">
    <source>
        <dbReference type="EMBL" id="KAA8651590.1"/>
    </source>
</evidence>
<evidence type="ECO:0000256" key="1">
    <source>
        <dbReference type="ARBA" id="ARBA00009199"/>
    </source>
</evidence>
<dbReference type="InterPro" id="IPR020556">
    <property type="entry name" value="Amidase_CS"/>
</dbReference>
<proteinExistence type="inferred from homology"/>
<evidence type="ECO:0000313" key="6">
    <source>
        <dbReference type="Proteomes" id="UP000308092"/>
    </source>
</evidence>
<feature type="domain" description="Amidase" evidence="3">
    <location>
        <begin position="150"/>
        <end position="563"/>
    </location>
</feature>
<dbReference type="PANTHER" id="PTHR11895">
    <property type="entry name" value="TRANSAMIDASE"/>
    <property type="match status" value="1"/>
</dbReference>
<name>A0A4S3JR84_9EURO</name>
<dbReference type="GO" id="GO:0003824">
    <property type="term" value="F:catalytic activity"/>
    <property type="evidence" value="ECO:0007669"/>
    <property type="project" value="InterPro"/>
</dbReference>
<dbReference type="EMBL" id="QUQM01000002">
    <property type="protein sequence ID" value="KAA8651590.1"/>
    <property type="molecule type" value="Genomic_DNA"/>
</dbReference>
<dbReference type="PANTHER" id="PTHR11895:SF67">
    <property type="entry name" value="AMIDASE DOMAIN-CONTAINING PROTEIN"/>
    <property type="match status" value="1"/>
</dbReference>
<keyword evidence="6" id="KW-1185">Reference proteome</keyword>
<evidence type="ECO:0000256" key="2">
    <source>
        <dbReference type="SAM" id="MobiDB-lite"/>
    </source>
</evidence>
<dbReference type="InterPro" id="IPR036928">
    <property type="entry name" value="AS_sf"/>
</dbReference>
<dbReference type="Gene3D" id="3.90.1300.10">
    <property type="entry name" value="Amidase signature (AS) domain"/>
    <property type="match status" value="1"/>
</dbReference>
<comment type="similarity">
    <text evidence="1">Belongs to the amidase family.</text>
</comment>
<reference evidence="4 7" key="2">
    <citation type="submission" date="2019-08" db="EMBL/GenBank/DDBJ databases">
        <title>The genome sequence of a newly discovered highly antifungal drug resistant Aspergillus species, Aspergillus tanneri NIH 1004.</title>
        <authorList>
            <person name="Mounaud S."/>
            <person name="Singh I."/>
            <person name="Joardar V."/>
            <person name="Pakala S."/>
            <person name="Pakala S."/>
            <person name="Venepally P."/>
            <person name="Chung J.K."/>
            <person name="Losada L."/>
            <person name="Nierman W.C."/>
        </authorList>
    </citation>
    <scope>NUCLEOTIDE SEQUENCE [LARGE SCALE GENOMIC DNA]</scope>
    <source>
        <strain evidence="4 7">NIH1004</strain>
    </source>
</reference>
<dbReference type="InterPro" id="IPR023631">
    <property type="entry name" value="Amidase_dom"/>
</dbReference>
<comment type="caution">
    <text evidence="5">The sequence shown here is derived from an EMBL/GenBank/DDBJ whole genome shotgun (WGS) entry which is preliminary data.</text>
</comment>
<dbReference type="GeneID" id="54323182"/>
<reference evidence="5 6" key="1">
    <citation type="submission" date="2019-03" db="EMBL/GenBank/DDBJ databases">
        <title>The genome sequence of a newly discovered highly antifungal drug resistant Aspergillus species, Aspergillus tanneri NIH 1004.</title>
        <authorList>
            <person name="Mounaud S."/>
            <person name="Singh I."/>
            <person name="Joardar V."/>
            <person name="Pakala S."/>
            <person name="Pakala S."/>
            <person name="Venepally P."/>
            <person name="Hoover J."/>
            <person name="Nierman W."/>
            <person name="Chung J."/>
            <person name="Losada L."/>
        </authorList>
    </citation>
    <scope>NUCLEOTIDE SEQUENCE [LARGE SCALE GENOMIC DNA]</scope>
    <source>
        <strain evidence="5 6">NIH1004</strain>
    </source>
</reference>
<evidence type="ECO:0000259" key="3">
    <source>
        <dbReference type="Pfam" id="PF01425"/>
    </source>
</evidence>
<feature type="compositionally biased region" description="Polar residues" evidence="2">
    <location>
        <begin position="579"/>
        <end position="594"/>
    </location>
</feature>
<dbReference type="OrthoDB" id="421993at2759"/>
<dbReference type="VEuPathDB" id="FungiDB:EYZ11_002216"/>
<feature type="compositionally biased region" description="Basic and acidic residues" evidence="2">
    <location>
        <begin position="599"/>
        <end position="612"/>
    </location>
</feature>
<gene>
    <name evidence="4" type="ORF">ATNIH1004_000480</name>
    <name evidence="5" type="ORF">EYZ11_002216</name>
</gene>
<accession>A0A4S3JR84</accession>
<dbReference type="AlphaFoldDB" id="A0A4S3JR84"/>
<dbReference type="PROSITE" id="PS00571">
    <property type="entry name" value="AMIDASES"/>
    <property type="match status" value="1"/>
</dbReference>